<feature type="region of interest" description="Disordered" evidence="1">
    <location>
        <begin position="31"/>
        <end position="70"/>
    </location>
</feature>
<organism evidence="2 3">
    <name type="scientific">Salvia divinorum</name>
    <name type="common">Maria pastora</name>
    <name type="synonym">Diviner's sage</name>
    <dbReference type="NCBI Taxonomy" id="28513"/>
    <lineage>
        <taxon>Eukaryota</taxon>
        <taxon>Viridiplantae</taxon>
        <taxon>Streptophyta</taxon>
        <taxon>Embryophyta</taxon>
        <taxon>Tracheophyta</taxon>
        <taxon>Spermatophyta</taxon>
        <taxon>Magnoliopsida</taxon>
        <taxon>eudicotyledons</taxon>
        <taxon>Gunneridae</taxon>
        <taxon>Pentapetalae</taxon>
        <taxon>asterids</taxon>
        <taxon>lamiids</taxon>
        <taxon>Lamiales</taxon>
        <taxon>Lamiaceae</taxon>
        <taxon>Nepetoideae</taxon>
        <taxon>Mentheae</taxon>
        <taxon>Salviinae</taxon>
        <taxon>Salvia</taxon>
        <taxon>Salvia subgen. Calosphace</taxon>
    </lineage>
</organism>
<proteinExistence type="predicted"/>
<dbReference type="EMBL" id="JBEAFC010000008">
    <property type="protein sequence ID" value="KAL1544761.1"/>
    <property type="molecule type" value="Genomic_DNA"/>
</dbReference>
<feature type="region of interest" description="Disordered" evidence="1">
    <location>
        <begin position="572"/>
        <end position="591"/>
    </location>
</feature>
<feature type="compositionally biased region" description="Basic and acidic residues" evidence="1">
    <location>
        <begin position="1264"/>
        <end position="1284"/>
    </location>
</feature>
<feature type="region of interest" description="Disordered" evidence="1">
    <location>
        <begin position="600"/>
        <end position="623"/>
    </location>
</feature>
<reference evidence="2 3" key="1">
    <citation type="submission" date="2024-06" db="EMBL/GenBank/DDBJ databases">
        <title>A chromosome level genome sequence of Diviner's sage (Salvia divinorum).</title>
        <authorList>
            <person name="Ford S.A."/>
            <person name="Ro D.-K."/>
            <person name="Ness R.W."/>
            <person name="Phillips M.A."/>
        </authorList>
    </citation>
    <scope>NUCLEOTIDE SEQUENCE [LARGE SCALE GENOMIC DNA]</scope>
    <source>
        <strain evidence="2">SAF-2024a</strain>
        <tissue evidence="2">Leaf</tissue>
    </source>
</reference>
<evidence type="ECO:0000313" key="3">
    <source>
        <dbReference type="Proteomes" id="UP001567538"/>
    </source>
</evidence>
<dbReference type="PANTHER" id="PTHR34536:SF4">
    <property type="entry name" value="BTZ DOMAIN-CONTAINING PROTEIN"/>
    <property type="match status" value="1"/>
</dbReference>
<feature type="region of interest" description="Disordered" evidence="1">
    <location>
        <begin position="935"/>
        <end position="954"/>
    </location>
</feature>
<dbReference type="Proteomes" id="UP001567538">
    <property type="component" value="Unassembled WGS sequence"/>
</dbReference>
<evidence type="ECO:0000313" key="2">
    <source>
        <dbReference type="EMBL" id="KAL1544761.1"/>
    </source>
</evidence>
<gene>
    <name evidence="2" type="ORF">AAHA92_21568</name>
</gene>
<keyword evidence="3" id="KW-1185">Reference proteome</keyword>
<comment type="caution">
    <text evidence="2">The sequence shown here is derived from an EMBL/GenBank/DDBJ whole genome shotgun (WGS) entry which is preliminary data.</text>
</comment>
<evidence type="ECO:0000256" key="1">
    <source>
        <dbReference type="SAM" id="MobiDB-lite"/>
    </source>
</evidence>
<feature type="compositionally biased region" description="Basic and acidic residues" evidence="1">
    <location>
        <begin position="40"/>
        <end position="59"/>
    </location>
</feature>
<accession>A0ABD1GKW7</accession>
<feature type="compositionally biased region" description="Basic and acidic residues" evidence="1">
    <location>
        <begin position="606"/>
        <end position="617"/>
    </location>
</feature>
<protein>
    <submittedName>
        <fullName evidence="2">Uncharacterized protein</fullName>
    </submittedName>
</protein>
<name>A0ABD1GKW7_SALDI</name>
<feature type="region of interest" description="Disordered" evidence="1">
    <location>
        <begin position="1026"/>
        <end position="1068"/>
    </location>
</feature>
<dbReference type="PANTHER" id="PTHR34536">
    <property type="entry name" value="DENTIN SIALOPHOSPHOPROTEIN-LIKE PROTEIN"/>
    <property type="match status" value="1"/>
</dbReference>
<sequence length="1284" mass="144264">MSIPGNAKPGTFSRQQSFNFSSAIPIKKRRFPIFQPCSPPREEKPSVLEERHSKNKEELNGQDEVGISSNEARNSASLVNSGAMDTSAPAVKNEVDPMWPANVDILASKSVEAKPRISLGLLDDSGNKKVVVHSEIFSKPDVPDSFMIAQTEHVKQETFGGQTEGTYGLQLSSGNMNVELSLGPQESMVHALEHQQKEANSGKSDKLESLLSLALHPEKLVLRDNKHIAADSNNPVSANRSNWDLNTTMDVWEGSTCSDAFSHGLRNICGFDKNDSYCYDKSLLTVASTARLGFNKGKHILDAHTSSSKSYPQQCKMDDSLGLRLAISFMDTSRWRSSLSDNLDLTCVSPNLSSKQLQLSMVNVSRAVKTEPTDVNSKRDFSIGSSSSTNMGSSKFSSVKRECANNHSVETILQSSASLEKLHEHRSIKSKVAQECKQETCKSNDVATLPVARVMQHQESCASASAMPVSLLAQRISPVQLPTCSELTTNGDFVNQSEQSFHSKETQSNFMYDELTFVPIGKDNNLLRPPQLDIPSVVDEGKFELPQIDEHAAELYQNDDTAENRDVDMDISTDTLEDSSGSGTESEQIHAADTVCQKEDEEYEDGEVREHAQHLSEGDPIVEGKNNDNLKLVKFDSKKLQPSVQSINTIVYKEKDGVEENLDGTHGDQINDHVGVCYEPNNEDYPLQESYEVSEVVANNKRSTSVTPYRQLDMSVEDVHKSQVPCDIPNDGSHGIDVEIGGESIANFVGENCSGEDDSALSMVGACLDGHDAAKDSNNAGNKSRIINLSCPSVVAVPFKTKSIPNRLLTSRSGKERYSDFGGETRGNRDEFYTGGSNKFVKDRVYDQSFRNSRPNFMSGKGRPSGRFGSFRGEWNSDHNFTSESSYGQSDYRVIRRKHASSMSNAYIERTRYNMPQDGTSFDGNRRKAMNDEFPSQHRASLRGVSSGDRDDPITRGFQVIHRIPRNMSPRRCSGEVGSDMMGLRNDDKFMQHLPDEVASPVYAQPQAMYEELDNQLVCGNRNFSTTLQRSGYPQIHSRSPVRSRTRSPGPWSSPHRRSPNGLTELSQHRSPALYRMGRMRSPDHACFHDDMVARRRGSPFYDPRHNNDLREFDSGREHNHPWTADSNRRDSPGCFFHRNTRRADALDSREMGDGEEYLNGPSNSNKFHELHGYRSIDDRRKFIERRVPLRSFRPNFNNDNENFRFHMNDGPRPFIFCPDEDTEFERSDAREREFDGRIKHPSLAVPRRIRNIEEQQDGNYRPPVERDWHEDGFTDDRVKRRRF</sequence>
<feature type="region of interest" description="Disordered" evidence="1">
    <location>
        <begin position="1254"/>
        <end position="1284"/>
    </location>
</feature>